<feature type="non-terminal residue" evidence="1">
    <location>
        <position position="1"/>
    </location>
</feature>
<dbReference type="EMBL" id="QRTC01000073">
    <property type="protein sequence ID" value="RGQ35069.1"/>
    <property type="molecule type" value="Genomic_DNA"/>
</dbReference>
<sequence>FRFHLTMNTLAFGYILPTTGRIPDLHRLETCAAGRTVKSSPPGVPRFLGNRSGGELFVRFFSEMGTALAEKSKTA</sequence>
<evidence type="ECO:0000313" key="1">
    <source>
        <dbReference type="EMBL" id="RGQ35069.1"/>
    </source>
</evidence>
<protein>
    <submittedName>
        <fullName evidence="1">Uncharacterized protein</fullName>
    </submittedName>
</protein>
<organism evidence="1 2">
    <name type="scientific">[Clostridium] leptum</name>
    <dbReference type="NCBI Taxonomy" id="1535"/>
    <lineage>
        <taxon>Bacteria</taxon>
        <taxon>Bacillati</taxon>
        <taxon>Bacillota</taxon>
        <taxon>Clostridia</taxon>
        <taxon>Eubacteriales</taxon>
        <taxon>Oscillospiraceae</taxon>
        <taxon>Oscillospiraceae incertae sedis</taxon>
    </lineage>
</organism>
<dbReference type="AlphaFoldDB" id="A0A412AUL2"/>
<comment type="caution">
    <text evidence="1">The sequence shown here is derived from an EMBL/GenBank/DDBJ whole genome shotgun (WGS) entry which is preliminary data.</text>
</comment>
<gene>
    <name evidence="1" type="ORF">DWY99_13065</name>
</gene>
<evidence type="ECO:0000313" key="2">
    <source>
        <dbReference type="Proteomes" id="UP000284751"/>
    </source>
</evidence>
<name>A0A412AUL2_9FIRM</name>
<dbReference type="Proteomes" id="UP000284751">
    <property type="component" value="Unassembled WGS sequence"/>
</dbReference>
<accession>A0A412AUL2</accession>
<reference evidence="1 2" key="1">
    <citation type="submission" date="2018-08" db="EMBL/GenBank/DDBJ databases">
        <title>A genome reference for cultivated species of the human gut microbiota.</title>
        <authorList>
            <person name="Zou Y."/>
            <person name="Xue W."/>
            <person name="Luo G."/>
        </authorList>
    </citation>
    <scope>NUCLEOTIDE SEQUENCE [LARGE SCALE GENOMIC DNA]</scope>
    <source>
        <strain evidence="1 2">AF28-26</strain>
    </source>
</reference>
<proteinExistence type="predicted"/>